<dbReference type="GO" id="GO:0003700">
    <property type="term" value="F:DNA-binding transcription factor activity"/>
    <property type="evidence" value="ECO:0007669"/>
    <property type="project" value="InterPro"/>
</dbReference>
<dbReference type="AlphaFoldDB" id="A0A8S0R6U1"/>
<feature type="compositionally biased region" description="Basic and acidic residues" evidence="9">
    <location>
        <begin position="132"/>
        <end position="160"/>
    </location>
</feature>
<dbReference type="PROSITE" id="PS01361">
    <property type="entry name" value="ZF_DOF_1"/>
    <property type="match status" value="1"/>
</dbReference>
<feature type="region of interest" description="Disordered" evidence="9">
    <location>
        <begin position="402"/>
        <end position="439"/>
    </location>
</feature>
<feature type="compositionally biased region" description="Polar residues" evidence="9">
    <location>
        <begin position="327"/>
        <end position="339"/>
    </location>
</feature>
<keyword evidence="1" id="KW-0479">Metal-binding</keyword>
<evidence type="ECO:0000256" key="8">
    <source>
        <dbReference type="PROSITE-ProRule" id="PRU00071"/>
    </source>
</evidence>
<dbReference type="OrthoDB" id="1927254at2759"/>
<evidence type="ECO:0000256" key="9">
    <source>
        <dbReference type="SAM" id="MobiDB-lite"/>
    </source>
</evidence>
<comment type="subcellular location">
    <subcellularLocation>
        <location evidence="8">Nucleus</location>
    </subcellularLocation>
</comment>
<evidence type="ECO:0000256" key="6">
    <source>
        <dbReference type="ARBA" id="ARBA00023163"/>
    </source>
</evidence>
<feature type="compositionally biased region" description="Low complexity" evidence="9">
    <location>
        <begin position="308"/>
        <end position="322"/>
    </location>
</feature>
<sequence length="526" mass="57239">MGFLIVQTQDKEMFEVNDPKIKLFGKTIKQLPDIPLLAADGVGGTDQVQSCDAAVCDGSIQDGPCSSNSIIGDITSGIDAEEEESTKDLSGHKQENSDRKDGTQPLTSEELKDSNMTPLANDDSNALSTNNDAERMKTSKTGNDPRETSTSHEKTLKKPDKILPCPRCNSMDTKFCYFNNYNVNQPRHFCRKCQRYWTAGGTMRNMPVGAGRRKNKNVAAHYRHLMASEALQNAQANLSNGIHEPTQNASGTVIAFSSDAPQCESTASGLSVTDKTIQNCSHNRFQEPKEKGISISRGNKDEGDDHSSGSSVSAANSNNEVGKTGLPDSQMQNFHSFTPQVPSFSGAPFPYAWNSIQWGAQVSPSALGPISFPVPFYPTAPFWGCPVPGPWNVSWVVPPTASHNHTPPGSGPDSPTLGKHSRDDNMLKPASNDEQKKKRDNNCEKCLWVPKTLRIDDSEEAAMSSIWATLGIKNERVGSFGGRGLFKAFNRVSKDDEKKTHVSETSTILQANPAALSRSLNFHESS</sequence>
<organism evidence="11 12">
    <name type="scientific">Olea europaea subsp. europaea</name>
    <dbReference type="NCBI Taxonomy" id="158383"/>
    <lineage>
        <taxon>Eukaryota</taxon>
        <taxon>Viridiplantae</taxon>
        <taxon>Streptophyta</taxon>
        <taxon>Embryophyta</taxon>
        <taxon>Tracheophyta</taxon>
        <taxon>Spermatophyta</taxon>
        <taxon>Magnoliopsida</taxon>
        <taxon>eudicotyledons</taxon>
        <taxon>Gunneridae</taxon>
        <taxon>Pentapetalae</taxon>
        <taxon>asterids</taxon>
        <taxon>lamiids</taxon>
        <taxon>Lamiales</taxon>
        <taxon>Oleaceae</taxon>
        <taxon>Oleeae</taxon>
        <taxon>Olea</taxon>
    </lineage>
</organism>
<keyword evidence="3" id="KW-0862">Zinc</keyword>
<protein>
    <submittedName>
        <fullName evidence="11">Cyclic dof factor 2-like</fullName>
    </submittedName>
</protein>
<keyword evidence="4" id="KW-0805">Transcription regulation</keyword>
<evidence type="ECO:0000313" key="12">
    <source>
        <dbReference type="Proteomes" id="UP000594638"/>
    </source>
</evidence>
<dbReference type="PANTHER" id="PTHR31089">
    <property type="entry name" value="CYCLIC DOF FACTOR 2"/>
    <property type="match status" value="1"/>
</dbReference>
<keyword evidence="5 8" id="KW-0238">DNA-binding</keyword>
<keyword evidence="7 8" id="KW-0539">Nucleus</keyword>
<dbReference type="PROSITE" id="PS50884">
    <property type="entry name" value="ZF_DOF_2"/>
    <property type="match status" value="1"/>
</dbReference>
<keyword evidence="2 8" id="KW-0863">Zinc-finger</keyword>
<name>A0A8S0R6U1_OLEEU</name>
<evidence type="ECO:0000256" key="7">
    <source>
        <dbReference type="ARBA" id="ARBA00023242"/>
    </source>
</evidence>
<dbReference type="GO" id="GO:0008270">
    <property type="term" value="F:zinc ion binding"/>
    <property type="evidence" value="ECO:0007669"/>
    <property type="project" value="UniProtKB-KW"/>
</dbReference>
<proteinExistence type="predicted"/>
<dbReference type="Gramene" id="OE9A039076T1">
    <property type="protein sequence ID" value="OE9A039076C1"/>
    <property type="gene ID" value="OE9A039076"/>
</dbReference>
<evidence type="ECO:0000256" key="1">
    <source>
        <dbReference type="ARBA" id="ARBA00022723"/>
    </source>
</evidence>
<feature type="compositionally biased region" description="Basic and acidic residues" evidence="9">
    <location>
        <begin position="420"/>
        <end position="439"/>
    </location>
</feature>
<dbReference type="GO" id="GO:0003677">
    <property type="term" value="F:DNA binding"/>
    <property type="evidence" value="ECO:0007669"/>
    <property type="project" value="UniProtKB-UniRule"/>
</dbReference>
<dbReference type="InterPro" id="IPR003851">
    <property type="entry name" value="Znf_Dof"/>
</dbReference>
<dbReference type="Pfam" id="PF02701">
    <property type="entry name" value="Zn_ribbon_Dof"/>
    <property type="match status" value="1"/>
</dbReference>
<comment type="caution">
    <text evidence="11">The sequence shown here is derived from an EMBL/GenBank/DDBJ whole genome shotgun (WGS) entry which is preliminary data.</text>
</comment>
<keyword evidence="6" id="KW-0804">Transcription</keyword>
<accession>A0A8S0R6U1</accession>
<evidence type="ECO:0000256" key="2">
    <source>
        <dbReference type="ARBA" id="ARBA00022771"/>
    </source>
</evidence>
<dbReference type="EMBL" id="CACTIH010002161">
    <property type="protein sequence ID" value="CAA2974284.1"/>
    <property type="molecule type" value="Genomic_DNA"/>
</dbReference>
<evidence type="ECO:0000256" key="5">
    <source>
        <dbReference type="ARBA" id="ARBA00023125"/>
    </source>
</evidence>
<dbReference type="GO" id="GO:0005634">
    <property type="term" value="C:nucleus"/>
    <property type="evidence" value="ECO:0007669"/>
    <property type="project" value="UniProtKB-SubCell"/>
</dbReference>
<evidence type="ECO:0000259" key="10">
    <source>
        <dbReference type="PROSITE" id="PS50884"/>
    </source>
</evidence>
<feature type="region of interest" description="Disordered" evidence="9">
    <location>
        <begin position="80"/>
        <end position="160"/>
    </location>
</feature>
<gene>
    <name evidence="11" type="ORF">OLEA9_A039076</name>
</gene>
<feature type="compositionally biased region" description="Basic and acidic residues" evidence="9">
    <location>
        <begin position="284"/>
        <end position="307"/>
    </location>
</feature>
<feature type="domain" description="Dof-type" evidence="10">
    <location>
        <begin position="163"/>
        <end position="217"/>
    </location>
</feature>
<dbReference type="Proteomes" id="UP000594638">
    <property type="component" value="Unassembled WGS sequence"/>
</dbReference>
<evidence type="ECO:0000256" key="4">
    <source>
        <dbReference type="ARBA" id="ARBA00023015"/>
    </source>
</evidence>
<feature type="compositionally biased region" description="Polar residues" evidence="9">
    <location>
        <begin position="114"/>
        <end position="131"/>
    </location>
</feature>
<reference evidence="11 12" key="1">
    <citation type="submission" date="2019-12" db="EMBL/GenBank/DDBJ databases">
        <authorList>
            <person name="Alioto T."/>
            <person name="Alioto T."/>
            <person name="Gomez Garrido J."/>
        </authorList>
    </citation>
    <scope>NUCLEOTIDE SEQUENCE [LARGE SCALE GENOMIC DNA]</scope>
</reference>
<dbReference type="PANTHER" id="PTHR31089:SF75">
    <property type="entry name" value="CYCLIC DOF FACTOR 2"/>
    <property type="match status" value="1"/>
</dbReference>
<dbReference type="InterPro" id="IPR045174">
    <property type="entry name" value="Dof"/>
</dbReference>
<feature type="compositionally biased region" description="Basic and acidic residues" evidence="9">
    <location>
        <begin position="86"/>
        <end position="102"/>
    </location>
</feature>
<keyword evidence="12" id="KW-1185">Reference proteome</keyword>
<evidence type="ECO:0000256" key="3">
    <source>
        <dbReference type="ARBA" id="ARBA00022833"/>
    </source>
</evidence>
<evidence type="ECO:0000313" key="11">
    <source>
        <dbReference type="EMBL" id="CAA2974284.1"/>
    </source>
</evidence>
<feature type="region of interest" description="Disordered" evidence="9">
    <location>
        <begin position="279"/>
        <end position="339"/>
    </location>
</feature>